<evidence type="ECO:0000313" key="1">
    <source>
        <dbReference type="EMBL" id="QHS93102.1"/>
    </source>
</evidence>
<sequence>MFSTITIIIANPESITSQRFKDILDCSILPQISSNLPF</sequence>
<dbReference type="EMBL" id="MN739196">
    <property type="protein sequence ID" value="QHS93102.1"/>
    <property type="molecule type" value="Genomic_DNA"/>
</dbReference>
<organism evidence="1">
    <name type="scientific">viral metagenome</name>
    <dbReference type="NCBI Taxonomy" id="1070528"/>
    <lineage>
        <taxon>unclassified sequences</taxon>
        <taxon>metagenomes</taxon>
        <taxon>organismal metagenomes</taxon>
    </lineage>
</organism>
<accession>A0A6C0BM53</accession>
<name>A0A6C0BM53_9ZZZZ</name>
<proteinExistence type="predicted"/>
<reference evidence="1" key="1">
    <citation type="journal article" date="2020" name="Nature">
        <title>Giant virus diversity and host interactions through global metagenomics.</title>
        <authorList>
            <person name="Schulz F."/>
            <person name="Roux S."/>
            <person name="Paez-Espino D."/>
            <person name="Jungbluth S."/>
            <person name="Walsh D.A."/>
            <person name="Denef V.J."/>
            <person name="McMahon K.D."/>
            <person name="Konstantinidis K.T."/>
            <person name="Eloe-Fadrosh E.A."/>
            <person name="Kyrpides N.C."/>
            <person name="Woyke T."/>
        </authorList>
    </citation>
    <scope>NUCLEOTIDE SEQUENCE</scope>
    <source>
        <strain evidence="1">GVMAG-M-3300017651-5</strain>
    </source>
</reference>
<dbReference type="AlphaFoldDB" id="A0A6C0BM53"/>
<protein>
    <submittedName>
        <fullName evidence="1">Uncharacterized protein</fullName>
    </submittedName>
</protein>